<sequence>MESERPIVPRFLTEHCFLTIQFWHVGCKTHVSFTPPAPLAPLLIKWYLSKVYTRTHTHPYRPTLWLGGGGSITPSTCFESSHSVTPIAALDGSGSKGHVNGSCTLTFRGQPPSVSVVESTLGS</sequence>
<reference evidence="1 2" key="1">
    <citation type="submission" date="2024-01" db="EMBL/GenBank/DDBJ databases">
        <title>The genomes of 5 underutilized Papilionoideae crops provide insights into root nodulation and disease resistanc.</title>
        <authorList>
            <person name="Jiang F."/>
        </authorList>
    </citation>
    <scope>NUCLEOTIDE SEQUENCE [LARGE SCALE GENOMIC DNA]</scope>
    <source>
        <strain evidence="1">LVBAO_FW01</strain>
        <tissue evidence="1">Leaves</tissue>
    </source>
</reference>
<evidence type="ECO:0000313" key="1">
    <source>
        <dbReference type="EMBL" id="KAK7339505.1"/>
    </source>
</evidence>
<name>A0AAN9LNT0_CANGL</name>
<accession>A0AAN9LNT0</accession>
<proteinExistence type="predicted"/>
<comment type="caution">
    <text evidence="1">The sequence shown here is derived from an EMBL/GenBank/DDBJ whole genome shotgun (WGS) entry which is preliminary data.</text>
</comment>
<evidence type="ECO:0000313" key="2">
    <source>
        <dbReference type="Proteomes" id="UP001367508"/>
    </source>
</evidence>
<dbReference type="Proteomes" id="UP001367508">
    <property type="component" value="Unassembled WGS sequence"/>
</dbReference>
<keyword evidence="2" id="KW-1185">Reference proteome</keyword>
<organism evidence="1 2">
    <name type="scientific">Canavalia gladiata</name>
    <name type="common">Sword bean</name>
    <name type="synonym">Dolichos gladiatus</name>
    <dbReference type="NCBI Taxonomy" id="3824"/>
    <lineage>
        <taxon>Eukaryota</taxon>
        <taxon>Viridiplantae</taxon>
        <taxon>Streptophyta</taxon>
        <taxon>Embryophyta</taxon>
        <taxon>Tracheophyta</taxon>
        <taxon>Spermatophyta</taxon>
        <taxon>Magnoliopsida</taxon>
        <taxon>eudicotyledons</taxon>
        <taxon>Gunneridae</taxon>
        <taxon>Pentapetalae</taxon>
        <taxon>rosids</taxon>
        <taxon>fabids</taxon>
        <taxon>Fabales</taxon>
        <taxon>Fabaceae</taxon>
        <taxon>Papilionoideae</taxon>
        <taxon>50 kb inversion clade</taxon>
        <taxon>NPAAA clade</taxon>
        <taxon>indigoferoid/millettioid clade</taxon>
        <taxon>Phaseoleae</taxon>
        <taxon>Canavalia</taxon>
    </lineage>
</organism>
<dbReference type="AlphaFoldDB" id="A0AAN9LNT0"/>
<dbReference type="EMBL" id="JAYMYQ010000004">
    <property type="protein sequence ID" value="KAK7339505.1"/>
    <property type="molecule type" value="Genomic_DNA"/>
</dbReference>
<protein>
    <submittedName>
        <fullName evidence="1">Uncharacterized protein</fullName>
    </submittedName>
</protein>
<gene>
    <name evidence="1" type="ORF">VNO77_20176</name>
</gene>